<feature type="region of interest" description="Disordered" evidence="1">
    <location>
        <begin position="231"/>
        <end position="257"/>
    </location>
</feature>
<dbReference type="STRING" id="748727.CLJU_c31520"/>
<evidence type="ECO:0000313" key="2">
    <source>
        <dbReference type="EMBL" id="ADK16200.1"/>
    </source>
</evidence>
<dbReference type="InterPro" id="IPR046028">
    <property type="entry name" value="DUF5986"/>
</dbReference>
<dbReference type="KEGG" id="clj:CLJU_c31520"/>
<dbReference type="AlphaFoldDB" id="D8GQP5"/>
<evidence type="ECO:0000313" key="5">
    <source>
        <dbReference type="Proteomes" id="UP000077020"/>
    </source>
</evidence>
<organism evidence="2 4">
    <name type="scientific">Clostridium ljungdahlii (strain ATCC 55383 / DSM 13528 / PETC)</name>
    <dbReference type="NCBI Taxonomy" id="748727"/>
    <lineage>
        <taxon>Bacteria</taxon>
        <taxon>Bacillati</taxon>
        <taxon>Bacillota</taxon>
        <taxon>Clostridia</taxon>
        <taxon>Eubacteriales</taxon>
        <taxon>Clostridiaceae</taxon>
        <taxon>Clostridium</taxon>
    </lineage>
</organism>
<keyword evidence="5" id="KW-1185">Reference proteome</keyword>
<proteinExistence type="predicted"/>
<dbReference type="EMBL" id="CP001666">
    <property type="protein sequence ID" value="ADK16200.1"/>
    <property type="molecule type" value="Genomic_DNA"/>
</dbReference>
<evidence type="ECO:0000313" key="4">
    <source>
        <dbReference type="Proteomes" id="UP000001656"/>
    </source>
</evidence>
<accession>D8GQP5</accession>
<reference evidence="3 5" key="3">
    <citation type="journal article" date="2016" name="Biotechnol. Bioeng.">
        <title>Traits of selected Clostridium strains for syngas fermentation to ethanol.</title>
        <authorList>
            <person name="Martin M.E."/>
            <person name="Richter H."/>
            <person name="Saha S."/>
            <person name="Angenent L.T."/>
        </authorList>
    </citation>
    <scope>NUCLEOTIDE SEQUENCE [LARGE SCALE GENOMIC DNA]</scope>
    <source>
        <strain evidence="3 5">PETC</strain>
    </source>
</reference>
<evidence type="ECO:0000313" key="3">
    <source>
        <dbReference type="EMBL" id="OAA89931.1"/>
    </source>
</evidence>
<dbReference type="Pfam" id="PF19448">
    <property type="entry name" value="DUF5986"/>
    <property type="match status" value="1"/>
</dbReference>
<dbReference type="RefSeq" id="WP_013239783.1">
    <property type="nucleotide sequence ID" value="NC_014328.1"/>
</dbReference>
<evidence type="ECO:0000256" key="1">
    <source>
        <dbReference type="SAM" id="MobiDB-lite"/>
    </source>
</evidence>
<dbReference type="EMBL" id="LITS01000001">
    <property type="protein sequence ID" value="OAA89931.1"/>
    <property type="molecule type" value="Genomic_DNA"/>
</dbReference>
<reference evidence="2" key="1">
    <citation type="submission" date="2009-07" db="EMBL/GenBank/DDBJ databases">
        <authorList>
            <person name="Koepke M."/>
            <person name="Hujer S."/>
            <person name="Held C."/>
            <person name="Wiezer A."/>
            <person name="Liesegang H."/>
            <person name="Ehrenreich A."/>
            <person name="Gottschalk G."/>
            <person name="Duerre P."/>
        </authorList>
    </citation>
    <scope>NUCLEOTIDE SEQUENCE</scope>
    <source>
        <strain evidence="2">DSM 13528</strain>
    </source>
</reference>
<name>D8GQP5_CLOLD</name>
<gene>
    <name evidence="2" type="ordered locus">CLJU_c31520</name>
    <name evidence="3" type="ORF">WX45_01770</name>
</gene>
<feature type="compositionally biased region" description="Basic and acidic residues" evidence="1">
    <location>
        <begin position="236"/>
        <end position="250"/>
    </location>
</feature>
<dbReference type="OrthoDB" id="2661847at2"/>
<reference evidence="2 4" key="2">
    <citation type="journal article" date="2010" name="Proc. Natl. Acad. Sci. U.S.A.">
        <title>Clostridium ljungdahlii represents a microbial production platform based on syngas.</title>
        <authorList>
            <person name="Kopke M."/>
            <person name="Held C."/>
            <person name="Hujer S."/>
            <person name="Liesegang H."/>
            <person name="Wiezer A."/>
            <person name="Wollherr A."/>
            <person name="Ehrenreich A."/>
            <person name="Liebl W."/>
            <person name="Gottschalk G."/>
            <person name="Durre P."/>
        </authorList>
    </citation>
    <scope>NUCLEOTIDE SEQUENCE [LARGE SCALE GENOMIC DNA]</scope>
    <source>
        <strain evidence="4">ATCC 55383 / DSM 13528 / PETC</strain>
        <strain evidence="2">DSM 13528</strain>
    </source>
</reference>
<protein>
    <submittedName>
        <fullName evidence="2">Uncharacterized protein</fullName>
    </submittedName>
</protein>
<dbReference type="HOGENOM" id="CLU_1097142_0_0_9"/>
<dbReference type="PATRIC" id="fig|748727.19.peg.556"/>
<dbReference type="Proteomes" id="UP000001656">
    <property type="component" value="Chromosome"/>
</dbReference>
<dbReference type="Proteomes" id="UP000077020">
    <property type="component" value="Unassembled WGS sequence"/>
</dbReference>
<sequence length="257" mass="30046">MLNVNIPEKLLDEKYIKLIIKAINDSRGQLHEHLLNRGFKTNNGRYQDRWNYLFDDVEQNFKNTGFKCYIVNRGPLWSFVALFDINSKTVYIIFRKSTFLNINKNKELNHYARMFNSINLRNIYPKEPIAVQGSFLEKNITLSSLYSYINKQLDDMIGEIQRDANLCVNVLFEENNNRLTSISGNIASYNLEIKKSCNWNEFIAPTIEEIIDTEGIIENNEDKLPPIDLKIRKRKSKDEKKDGIVDEKGKNNKKGKN</sequence>